<dbReference type="GO" id="GO:0043190">
    <property type="term" value="C:ATP-binding cassette (ABC) transporter complex"/>
    <property type="evidence" value="ECO:0007669"/>
    <property type="project" value="InterPro"/>
</dbReference>
<name>A0A1W6NYQ3_9RHOB</name>
<reference evidence="6 7" key="1">
    <citation type="submission" date="2017-02" db="EMBL/GenBank/DDBJ databases">
        <title>Ketogulonicigenium robustum SPU B003 Genome sequencing and assembly.</title>
        <authorList>
            <person name="Li Y."/>
            <person name="Liu L."/>
            <person name="Wang C."/>
            <person name="Zhang M."/>
            <person name="Zhang T."/>
            <person name="Zhang Y."/>
        </authorList>
    </citation>
    <scope>NUCLEOTIDE SEQUENCE [LARGE SCALE GENOMIC DNA]</scope>
    <source>
        <strain evidence="6 7">SPU_B003</strain>
    </source>
</reference>
<dbReference type="Gene3D" id="3.40.190.10">
    <property type="entry name" value="Periplasmic binding protein-like II"/>
    <property type="match status" value="1"/>
</dbReference>
<evidence type="ECO:0000256" key="1">
    <source>
        <dbReference type="ARBA" id="ARBA00004418"/>
    </source>
</evidence>
<evidence type="ECO:0000256" key="2">
    <source>
        <dbReference type="ARBA" id="ARBA00005695"/>
    </source>
</evidence>
<feature type="signal peptide" evidence="4">
    <location>
        <begin position="1"/>
        <end position="29"/>
    </location>
</feature>
<sequence>MIHTLKLKLNRRHFLLSTAAIAVARPAFAQEAATPKTGGTLIYLERQPHTNLYPPAGGFYPNSGILNQITDKLLWQNPETLELEPWLAESWEVNADATEFTFKLFDGITFSDGTPLDAAAVALNFDTFGLGNPEKRYPVSEVLANYVSSEVIDPLTVKFTFSQPSPGFLQGTSVIGSGIVSPQTLDHPFDDLGDATKIIGSGPFVISGEVLGKEVDFTARPDYNWAPASWGHTGAAYLDGIKMLIAPEDSVRIGALISGQADIIRQVQSYDEPQVEAVGAIIYAAPTNGVNNTLVFRPENPLVADAKVRQALIHATNTQEIVDTIFSPNYPQATSILAKGAMGYVNLSDKLAYDPALAAQLLDEAGWTLGSDGLREKDGVKLAVACYEALAQPQSRAVLQLIAQQWGAVGVTLQVLPMDSSSAALNVLDPALAPVLNSMVGRADLDVMRSFFSPQARNNMLQVGGLGQGKSFVDETMNDLLESIATAADPAQRAALGAEAQNYVIDNGYVVPLFEEPQVFGAQAYVKGLAFDSVARPSFFNVWLDK</sequence>
<dbReference type="PANTHER" id="PTHR30290:SF38">
    <property type="entry name" value="D,D-DIPEPTIDE-BINDING PERIPLASMIC PROTEIN DDPA-RELATED"/>
    <property type="match status" value="1"/>
</dbReference>
<dbReference type="GO" id="GO:0030288">
    <property type="term" value="C:outer membrane-bounded periplasmic space"/>
    <property type="evidence" value="ECO:0007669"/>
    <property type="project" value="UniProtKB-ARBA"/>
</dbReference>
<feature type="domain" description="Solute-binding protein family 5" evidence="5">
    <location>
        <begin position="82"/>
        <end position="422"/>
    </location>
</feature>
<dbReference type="InterPro" id="IPR030678">
    <property type="entry name" value="Peptide/Ni-bd"/>
</dbReference>
<dbReference type="PANTHER" id="PTHR30290">
    <property type="entry name" value="PERIPLASMIC BINDING COMPONENT OF ABC TRANSPORTER"/>
    <property type="match status" value="1"/>
</dbReference>
<feature type="chain" id="PRO_5013094425" evidence="4">
    <location>
        <begin position="30"/>
        <end position="546"/>
    </location>
</feature>
<dbReference type="InterPro" id="IPR023920">
    <property type="entry name" value="ABC_transptr_sub-bd_KPN01854"/>
</dbReference>
<dbReference type="PIRSF" id="PIRSF002741">
    <property type="entry name" value="MppA"/>
    <property type="match status" value="1"/>
</dbReference>
<evidence type="ECO:0000256" key="3">
    <source>
        <dbReference type="ARBA" id="ARBA00022729"/>
    </source>
</evidence>
<dbReference type="AlphaFoldDB" id="A0A1W6NYQ3"/>
<keyword evidence="7" id="KW-1185">Reference proteome</keyword>
<dbReference type="NCBIfam" id="TIGR04028">
    <property type="entry name" value="SBP_KPN_01854"/>
    <property type="match status" value="1"/>
</dbReference>
<evidence type="ECO:0000259" key="5">
    <source>
        <dbReference type="Pfam" id="PF00496"/>
    </source>
</evidence>
<dbReference type="InterPro" id="IPR039424">
    <property type="entry name" value="SBP_5"/>
</dbReference>
<evidence type="ECO:0000313" key="6">
    <source>
        <dbReference type="EMBL" id="ARO14375.1"/>
    </source>
</evidence>
<proteinExistence type="inferred from homology"/>
<dbReference type="InterPro" id="IPR000914">
    <property type="entry name" value="SBP_5_dom"/>
</dbReference>
<dbReference type="GO" id="GO:0015833">
    <property type="term" value="P:peptide transport"/>
    <property type="evidence" value="ECO:0007669"/>
    <property type="project" value="TreeGrafter"/>
</dbReference>
<comment type="subcellular location">
    <subcellularLocation>
        <location evidence="1">Periplasm</location>
    </subcellularLocation>
</comment>
<protein>
    <submittedName>
        <fullName evidence="6">ABC transporter periplasmic protein</fullName>
    </submittedName>
</protein>
<organism evidence="6 7">
    <name type="scientific">Ketogulonicigenium robustum</name>
    <dbReference type="NCBI Taxonomy" id="92947"/>
    <lineage>
        <taxon>Bacteria</taxon>
        <taxon>Pseudomonadati</taxon>
        <taxon>Pseudomonadota</taxon>
        <taxon>Alphaproteobacteria</taxon>
        <taxon>Rhodobacterales</taxon>
        <taxon>Roseobacteraceae</taxon>
        <taxon>Ketogulonicigenium</taxon>
    </lineage>
</organism>
<dbReference type="Proteomes" id="UP000242447">
    <property type="component" value="Chromosome"/>
</dbReference>
<evidence type="ECO:0000313" key="7">
    <source>
        <dbReference type="Proteomes" id="UP000242447"/>
    </source>
</evidence>
<comment type="similarity">
    <text evidence="2">Belongs to the bacterial solute-binding protein 5 family.</text>
</comment>
<dbReference type="Pfam" id="PF00496">
    <property type="entry name" value="SBP_bac_5"/>
    <property type="match status" value="1"/>
</dbReference>
<accession>A0A1W6NYQ3</accession>
<dbReference type="KEGG" id="kro:BVG79_01029"/>
<dbReference type="Gene3D" id="3.10.105.10">
    <property type="entry name" value="Dipeptide-binding Protein, Domain 3"/>
    <property type="match status" value="1"/>
</dbReference>
<gene>
    <name evidence="6" type="primary">ddpA</name>
    <name evidence="6" type="ORF">BVG79_01029</name>
</gene>
<dbReference type="CDD" id="cd08492">
    <property type="entry name" value="PBP2_NikA_DppA_OppA_like_15"/>
    <property type="match status" value="1"/>
</dbReference>
<dbReference type="OrthoDB" id="9803988at2"/>
<keyword evidence="3 4" id="KW-0732">Signal</keyword>
<dbReference type="STRING" id="92947.BVG79_01029"/>
<dbReference type="EMBL" id="CP019937">
    <property type="protein sequence ID" value="ARO14375.1"/>
    <property type="molecule type" value="Genomic_DNA"/>
</dbReference>
<dbReference type="GO" id="GO:1904680">
    <property type="term" value="F:peptide transmembrane transporter activity"/>
    <property type="evidence" value="ECO:0007669"/>
    <property type="project" value="TreeGrafter"/>
</dbReference>
<dbReference type="SUPFAM" id="SSF53850">
    <property type="entry name" value="Periplasmic binding protein-like II"/>
    <property type="match status" value="1"/>
</dbReference>
<dbReference type="RefSeq" id="WP_085785938.1">
    <property type="nucleotide sequence ID" value="NZ_CP019937.1"/>
</dbReference>
<evidence type="ECO:0000256" key="4">
    <source>
        <dbReference type="SAM" id="SignalP"/>
    </source>
</evidence>